<protein>
    <submittedName>
        <fullName evidence="1">Uncharacterized protein</fullName>
    </submittedName>
</protein>
<gene>
    <name evidence="1" type="ORF">HELGO_WM37738</name>
</gene>
<proteinExistence type="predicted"/>
<sequence length="92" mass="11037">MQLNIHIDDRHLQDKITEYMSSKHIQANDFMVELLEHFFHKEDTVLKYNTKEANEVAKVIDFDLESQSNYKLFEDVEDVASYSKELRKNAWK</sequence>
<dbReference type="EMBL" id="CACVAR010000153">
    <property type="protein sequence ID" value="CAA6806676.1"/>
    <property type="molecule type" value="Genomic_DNA"/>
</dbReference>
<dbReference type="AlphaFoldDB" id="A0A6S6SGX1"/>
<reference evidence="1" key="1">
    <citation type="submission" date="2020-01" db="EMBL/GenBank/DDBJ databases">
        <authorList>
            <person name="Meier V. D."/>
            <person name="Meier V D."/>
        </authorList>
    </citation>
    <scope>NUCLEOTIDE SEQUENCE</scope>
    <source>
        <strain evidence="1">HLG_WM_MAG_03</strain>
    </source>
</reference>
<evidence type="ECO:0000313" key="1">
    <source>
        <dbReference type="EMBL" id="CAA6806676.1"/>
    </source>
</evidence>
<organism evidence="1">
    <name type="scientific">uncultured Sulfurovum sp</name>
    <dbReference type="NCBI Taxonomy" id="269237"/>
    <lineage>
        <taxon>Bacteria</taxon>
        <taxon>Pseudomonadati</taxon>
        <taxon>Campylobacterota</taxon>
        <taxon>Epsilonproteobacteria</taxon>
        <taxon>Campylobacterales</taxon>
        <taxon>Sulfurovaceae</taxon>
        <taxon>Sulfurovum</taxon>
        <taxon>environmental samples</taxon>
    </lineage>
</organism>
<name>A0A6S6SGX1_9BACT</name>
<accession>A0A6S6SGX1</accession>